<proteinExistence type="predicted"/>
<evidence type="ECO:0000313" key="1">
    <source>
        <dbReference type="EMBL" id="QIB68234.1"/>
    </source>
</evidence>
<dbReference type="Proteomes" id="UP000466848">
    <property type="component" value="Chromosome"/>
</dbReference>
<accession>A0A858BTY5</accession>
<name>A0A858BTY5_9FIRM</name>
<dbReference type="AlphaFoldDB" id="A0A858BTY5"/>
<keyword evidence="2" id="KW-1185">Reference proteome</keyword>
<dbReference type="RefSeq" id="WP_163065154.1">
    <property type="nucleotide sequence ID" value="NZ_CP048649.1"/>
</dbReference>
<dbReference type="KEGG" id="abut:Ami103574_02420"/>
<protein>
    <submittedName>
        <fullName evidence="1">Uncharacterized protein</fullName>
    </submittedName>
</protein>
<evidence type="ECO:0000313" key="2">
    <source>
        <dbReference type="Proteomes" id="UP000466848"/>
    </source>
</evidence>
<dbReference type="EMBL" id="CP048649">
    <property type="protein sequence ID" value="QIB68234.1"/>
    <property type="molecule type" value="Genomic_DNA"/>
</dbReference>
<reference evidence="1 2" key="1">
    <citation type="submission" date="2020-02" db="EMBL/GenBank/DDBJ databases">
        <authorList>
            <person name="Kim Y.B."/>
            <person name="Roh S.W."/>
        </authorList>
    </citation>
    <scope>NUCLEOTIDE SEQUENCE [LARGE SCALE GENOMIC DNA]</scope>
    <source>
        <strain evidence="1 2">DSM 103574</strain>
    </source>
</reference>
<gene>
    <name evidence="1" type="ORF">Ami103574_02420</name>
</gene>
<sequence>MKQKAIKELRKLIDLSLEIGEKTNHHVSFHLSKSKNVELFDISVYKDSEITSLSVDSVAVAESLTLRNLSECRQRLLKYKEW</sequence>
<organism evidence="1 2">
    <name type="scientific">Aminipila butyrica</name>
    <dbReference type="NCBI Taxonomy" id="433296"/>
    <lineage>
        <taxon>Bacteria</taxon>
        <taxon>Bacillati</taxon>
        <taxon>Bacillota</taxon>
        <taxon>Clostridia</taxon>
        <taxon>Peptostreptococcales</taxon>
        <taxon>Anaerovoracaceae</taxon>
        <taxon>Aminipila</taxon>
    </lineage>
</organism>